<sequence length="103" mass="12268">MGIAMQEDDTITQRARVFTADGFTMAQWLFPFSEIEGTLIWNKVLFRLLNWQGTLIWKWLNWQGTLIWNWLNRQGCGFYQAGLNELVLHSYKCLNRFGEYVEK</sequence>
<dbReference type="AlphaFoldDB" id="A0A4Y2JPZ9"/>
<accession>A0A4Y2JPZ9</accession>
<keyword evidence="2" id="KW-1185">Reference proteome</keyword>
<evidence type="ECO:0000313" key="1">
    <source>
        <dbReference type="EMBL" id="GBM91216.1"/>
    </source>
</evidence>
<proteinExistence type="predicted"/>
<protein>
    <submittedName>
        <fullName evidence="1">Uncharacterized protein</fullName>
    </submittedName>
</protein>
<dbReference type="OrthoDB" id="616263at2759"/>
<dbReference type="Proteomes" id="UP000499080">
    <property type="component" value="Unassembled WGS sequence"/>
</dbReference>
<reference evidence="1 2" key="1">
    <citation type="journal article" date="2019" name="Sci. Rep.">
        <title>Orb-weaving spider Araneus ventricosus genome elucidates the spidroin gene catalogue.</title>
        <authorList>
            <person name="Kono N."/>
            <person name="Nakamura H."/>
            <person name="Ohtoshi R."/>
            <person name="Moran D.A.P."/>
            <person name="Shinohara A."/>
            <person name="Yoshida Y."/>
            <person name="Fujiwara M."/>
            <person name="Mori M."/>
            <person name="Tomita M."/>
            <person name="Arakawa K."/>
        </authorList>
    </citation>
    <scope>NUCLEOTIDE SEQUENCE [LARGE SCALE GENOMIC DNA]</scope>
</reference>
<gene>
    <name evidence="1" type="ORF">AVEN_211508_1</name>
</gene>
<name>A0A4Y2JPZ9_ARAVE</name>
<dbReference type="EMBL" id="BGPR01003684">
    <property type="protein sequence ID" value="GBM91216.1"/>
    <property type="molecule type" value="Genomic_DNA"/>
</dbReference>
<comment type="caution">
    <text evidence="1">The sequence shown here is derived from an EMBL/GenBank/DDBJ whole genome shotgun (WGS) entry which is preliminary data.</text>
</comment>
<evidence type="ECO:0000313" key="2">
    <source>
        <dbReference type="Proteomes" id="UP000499080"/>
    </source>
</evidence>
<organism evidence="1 2">
    <name type="scientific">Araneus ventricosus</name>
    <name type="common">Orbweaver spider</name>
    <name type="synonym">Epeira ventricosa</name>
    <dbReference type="NCBI Taxonomy" id="182803"/>
    <lineage>
        <taxon>Eukaryota</taxon>
        <taxon>Metazoa</taxon>
        <taxon>Ecdysozoa</taxon>
        <taxon>Arthropoda</taxon>
        <taxon>Chelicerata</taxon>
        <taxon>Arachnida</taxon>
        <taxon>Araneae</taxon>
        <taxon>Araneomorphae</taxon>
        <taxon>Entelegynae</taxon>
        <taxon>Araneoidea</taxon>
        <taxon>Araneidae</taxon>
        <taxon>Araneus</taxon>
    </lineage>
</organism>